<reference evidence="1" key="1">
    <citation type="journal article" date="2023" name="Front. Mar. Sci.">
        <title>A new Merluccius polli reference genome to investigate the effects of global change in West African waters.</title>
        <authorList>
            <person name="Mateo J.L."/>
            <person name="Blanco-Fernandez C."/>
            <person name="Garcia-Vazquez E."/>
            <person name="Machado-Schiaffino G."/>
        </authorList>
    </citation>
    <scope>NUCLEOTIDE SEQUENCE</scope>
    <source>
        <strain evidence="1">C29</strain>
        <tissue evidence="1">Fin</tissue>
    </source>
</reference>
<protein>
    <recommendedName>
        <fullName evidence="3">SGNH hydrolase-type esterase domain-containing protein</fullName>
    </recommendedName>
</protein>
<dbReference type="EMBL" id="JAOPHQ010000028">
    <property type="protein sequence ID" value="KAK0156135.1"/>
    <property type="molecule type" value="Genomic_DNA"/>
</dbReference>
<dbReference type="AlphaFoldDB" id="A0AA47NDB9"/>
<evidence type="ECO:0008006" key="3">
    <source>
        <dbReference type="Google" id="ProtNLM"/>
    </source>
</evidence>
<accession>A0AA47NDB9</accession>
<comment type="caution">
    <text evidence="1">The sequence shown here is derived from an EMBL/GenBank/DDBJ whole genome shotgun (WGS) entry which is preliminary data.</text>
</comment>
<dbReference type="Gene3D" id="3.40.50.12700">
    <property type="match status" value="1"/>
</dbReference>
<keyword evidence="2" id="KW-1185">Reference proteome</keyword>
<gene>
    <name evidence="1" type="ORF">N1851_000583</name>
</gene>
<name>A0AA47NDB9_MERPO</name>
<evidence type="ECO:0000313" key="2">
    <source>
        <dbReference type="Proteomes" id="UP001174136"/>
    </source>
</evidence>
<evidence type="ECO:0000313" key="1">
    <source>
        <dbReference type="EMBL" id="KAK0156135.1"/>
    </source>
</evidence>
<dbReference type="Proteomes" id="UP001174136">
    <property type="component" value="Unassembled WGS sequence"/>
</dbReference>
<dbReference type="SUPFAM" id="SSF52266">
    <property type="entry name" value="SGNH hydrolase"/>
    <property type="match status" value="1"/>
</dbReference>
<organism evidence="1 2">
    <name type="scientific">Merluccius polli</name>
    <name type="common">Benguela hake</name>
    <name type="synonym">Merluccius cadenati</name>
    <dbReference type="NCBI Taxonomy" id="89951"/>
    <lineage>
        <taxon>Eukaryota</taxon>
        <taxon>Metazoa</taxon>
        <taxon>Chordata</taxon>
        <taxon>Craniata</taxon>
        <taxon>Vertebrata</taxon>
        <taxon>Euteleostomi</taxon>
        <taxon>Actinopterygii</taxon>
        <taxon>Neopterygii</taxon>
        <taxon>Teleostei</taxon>
        <taxon>Neoteleostei</taxon>
        <taxon>Acanthomorphata</taxon>
        <taxon>Zeiogadaria</taxon>
        <taxon>Gadariae</taxon>
        <taxon>Gadiformes</taxon>
        <taxon>Gadoidei</taxon>
        <taxon>Merlucciidae</taxon>
        <taxon>Merluccius</taxon>
    </lineage>
</organism>
<proteinExistence type="predicted"/>
<sequence>MYPWGRAGDVESYLKLLTKDKCKYHKIVIHLGGNDSRLRQSEVTKMNVESVCRYAKTMWDTVVFSGPLPNVTSDVMYSRMASFHRWLSRWCPANHVGFIDNWQPFWGKPGLIGRDGIHPTHDQWGGDPGEDPGLDGEIISQHWPGNASGSPRVNISSVDVKDLALSDHFCVFFDLQITPNVQLEAIAMSPTVSAESVDELLDKFNWKISNVMDAVAPIKNKTTSIRKKTPTMSYSRLDSDTFLKLLIRTSTTPALYLLWLIS</sequence>